<sequence length="261" mass="29807">MKSKSSFVSIDKSFAYAEYKKLAPPLSSDRTTYGSIFRQVEAELTQVQDDTMAVFKVLDKDIDEEIKQIEVLELKLKSSHKKIKHSYSKTLKLRDKNQRYKHFCKTLDSMETRMEKLDEQFELLNKSSDLVLDSIVAANSYREQCNDPATYIMMDEFSKKRYPTLFSVLQLKFPETLRTSQDALSISMEDEIEQAPPLTTTSKTPDLTLKSQRDRDSSVNGHLVSIFSPVRTPASPYTTLDNVTCDGGFNLNVPKLSKNSI</sequence>
<feature type="region of interest" description="Disordered" evidence="1">
    <location>
        <begin position="191"/>
        <end position="216"/>
    </location>
</feature>
<reference evidence="2 3" key="1">
    <citation type="journal article" date="2011" name="Proc. Natl. Acad. Sci. U.S.A.">
        <title>Evolutionary erosion of yeast sex chromosomes by mating-type switching accidents.</title>
        <authorList>
            <person name="Gordon J.L."/>
            <person name="Armisen D."/>
            <person name="Proux-Wera E."/>
            <person name="Oheigeartaigh S.S."/>
            <person name="Byrne K.P."/>
            <person name="Wolfe K.H."/>
        </authorList>
    </citation>
    <scope>NUCLEOTIDE SEQUENCE [LARGE SCALE GENOMIC DNA]</scope>
    <source>
        <strain evidence="3">ATCC MYA-139 / BCRC 22969 / CBS 8797 / CCRC 22969 / KCTC 17520 / NBRC 10181 / NCYC 3082</strain>
    </source>
</reference>
<dbReference type="OrthoDB" id="4036527at2759"/>
<proteinExistence type="predicted"/>
<dbReference type="OMA" id="HICITEP"/>
<reference evidence="3" key="2">
    <citation type="submission" date="2012-08" db="EMBL/GenBank/DDBJ databases">
        <title>Genome sequence of Kazachstania naganishii.</title>
        <authorList>
            <person name="Gordon J.L."/>
            <person name="Armisen D."/>
            <person name="Proux-Wera E."/>
            <person name="OhEigeartaigh S.S."/>
            <person name="Byrne K.P."/>
            <person name="Wolfe K.H."/>
        </authorList>
    </citation>
    <scope>NUCLEOTIDE SEQUENCE [LARGE SCALE GENOMIC DNA]</scope>
    <source>
        <strain evidence="3">ATCC MYA-139 / BCRC 22969 / CBS 8797 / CCRC 22969 / KCTC 17520 / NBRC 10181 / NCYC 3082</strain>
    </source>
</reference>
<evidence type="ECO:0000256" key="1">
    <source>
        <dbReference type="SAM" id="MobiDB-lite"/>
    </source>
</evidence>
<accession>J7SB32</accession>
<dbReference type="Proteomes" id="UP000006310">
    <property type="component" value="Chromosome 12"/>
</dbReference>
<gene>
    <name evidence="2" type="primary">KNAG0L00750</name>
    <name evidence="2" type="ordered locus">KNAG_0L00750</name>
</gene>
<dbReference type="RefSeq" id="XP_022466941.1">
    <property type="nucleotide sequence ID" value="XM_022610667.1"/>
</dbReference>
<dbReference type="GeneID" id="34528470"/>
<evidence type="ECO:0000313" key="3">
    <source>
        <dbReference type="Proteomes" id="UP000006310"/>
    </source>
</evidence>
<protein>
    <submittedName>
        <fullName evidence="2">Uncharacterized protein</fullName>
    </submittedName>
</protein>
<dbReference type="EMBL" id="HE978325">
    <property type="protein sequence ID" value="CCK72696.1"/>
    <property type="molecule type" value="Genomic_DNA"/>
</dbReference>
<dbReference type="KEGG" id="kng:KNAG_0L00750"/>
<dbReference type="STRING" id="1071383.J7SB32"/>
<dbReference type="HOGENOM" id="CLU_1065834_0_0_1"/>
<organism evidence="2 3">
    <name type="scientific">Huiozyma naganishii (strain ATCC MYA-139 / BCRC 22969 / CBS 8797 / KCTC 17520 / NBRC 10181 / NCYC 3082 / Yp74L-3)</name>
    <name type="common">Yeast</name>
    <name type="synonym">Kazachstania naganishii</name>
    <dbReference type="NCBI Taxonomy" id="1071383"/>
    <lineage>
        <taxon>Eukaryota</taxon>
        <taxon>Fungi</taxon>
        <taxon>Dikarya</taxon>
        <taxon>Ascomycota</taxon>
        <taxon>Saccharomycotina</taxon>
        <taxon>Saccharomycetes</taxon>
        <taxon>Saccharomycetales</taxon>
        <taxon>Saccharomycetaceae</taxon>
        <taxon>Huiozyma</taxon>
    </lineage>
</organism>
<keyword evidence="3" id="KW-1185">Reference proteome</keyword>
<dbReference type="AlphaFoldDB" id="J7SB32"/>
<name>J7SB32_HUIN7</name>
<evidence type="ECO:0000313" key="2">
    <source>
        <dbReference type="EMBL" id="CCK72696.1"/>
    </source>
</evidence>